<dbReference type="EMBL" id="SOML01000004">
    <property type="protein sequence ID" value="TFD96864.1"/>
    <property type="molecule type" value="Genomic_DNA"/>
</dbReference>
<gene>
    <name evidence="1" type="ORF">E2605_08605</name>
</gene>
<name>A0A4Y8L3X1_9BACT</name>
<sequence>MNNLLQSELYVLLRTTSLVLTDKYQKAYVKFVEQLMAINQPDKAYTKIYRMLSMARIEFQSLHTQILYEQGEKCPKIFLLAESNFCY</sequence>
<protein>
    <submittedName>
        <fullName evidence="1">Uncharacterized protein</fullName>
    </submittedName>
</protein>
<evidence type="ECO:0000313" key="1">
    <source>
        <dbReference type="EMBL" id="TFD96864.1"/>
    </source>
</evidence>
<organism evidence="1 2">
    <name type="scientific">Dysgonomonas capnocytophagoides</name>
    <dbReference type="NCBI Taxonomy" id="45254"/>
    <lineage>
        <taxon>Bacteria</taxon>
        <taxon>Pseudomonadati</taxon>
        <taxon>Bacteroidota</taxon>
        <taxon>Bacteroidia</taxon>
        <taxon>Bacteroidales</taxon>
        <taxon>Dysgonomonadaceae</taxon>
        <taxon>Dysgonomonas</taxon>
    </lineage>
</organism>
<dbReference type="Proteomes" id="UP000297861">
    <property type="component" value="Unassembled WGS sequence"/>
</dbReference>
<keyword evidence="2" id="KW-1185">Reference proteome</keyword>
<proteinExistence type="predicted"/>
<comment type="caution">
    <text evidence="1">The sequence shown here is derived from an EMBL/GenBank/DDBJ whole genome shotgun (WGS) entry which is preliminary data.</text>
</comment>
<evidence type="ECO:0000313" key="2">
    <source>
        <dbReference type="Proteomes" id="UP000297861"/>
    </source>
</evidence>
<accession>A0A4Y8L3X1</accession>
<dbReference type="AlphaFoldDB" id="A0A4Y8L3X1"/>
<reference evidence="1 2" key="1">
    <citation type="submission" date="2019-03" db="EMBL/GenBank/DDBJ databases">
        <title>San Antonio Military Medical Center submission to MRSN (WRAIR), pending publication.</title>
        <authorList>
            <person name="Blyth D.M."/>
            <person name="Mccarthy S.L."/>
            <person name="Schall S.E."/>
            <person name="Stam J.A."/>
            <person name="Ong A.C."/>
            <person name="Mcgann P.T."/>
        </authorList>
    </citation>
    <scope>NUCLEOTIDE SEQUENCE [LARGE SCALE GENOMIC DNA]</scope>
    <source>
        <strain evidence="1 2">MRSN571793</strain>
    </source>
</reference>